<evidence type="ECO:0000256" key="4">
    <source>
        <dbReference type="ARBA" id="ARBA00022832"/>
    </source>
</evidence>
<dbReference type="InterPro" id="IPR001227">
    <property type="entry name" value="Ac_transferase_dom_sf"/>
</dbReference>
<dbReference type="GO" id="GO:0016740">
    <property type="term" value="F:transferase activity"/>
    <property type="evidence" value="ECO:0007669"/>
    <property type="project" value="InterPro"/>
</dbReference>
<dbReference type="SMART" id="SM00827">
    <property type="entry name" value="PKS_AT"/>
    <property type="match status" value="1"/>
</dbReference>
<gene>
    <name evidence="9" type="ORF">F6W96_21110</name>
</gene>
<accession>A0A6G9Z4V0</accession>
<dbReference type="UniPathway" id="UPA00094"/>
<evidence type="ECO:0000256" key="3">
    <source>
        <dbReference type="ARBA" id="ARBA00022516"/>
    </source>
</evidence>
<dbReference type="SUPFAM" id="SSF52151">
    <property type="entry name" value="FabD/lysophospholipase-like"/>
    <property type="match status" value="1"/>
</dbReference>
<dbReference type="Gene3D" id="3.10.129.10">
    <property type="entry name" value="Hotdog Thioesterase"/>
    <property type="match status" value="4"/>
</dbReference>
<dbReference type="Proteomes" id="UP000500953">
    <property type="component" value="Chromosome"/>
</dbReference>
<evidence type="ECO:0000256" key="2">
    <source>
        <dbReference type="ARBA" id="ARBA00006714"/>
    </source>
</evidence>
<evidence type="ECO:0000256" key="6">
    <source>
        <dbReference type="ARBA" id="ARBA00023160"/>
    </source>
</evidence>
<evidence type="ECO:0000256" key="7">
    <source>
        <dbReference type="ARBA" id="ARBA00023239"/>
    </source>
</evidence>
<dbReference type="GO" id="GO:0006633">
    <property type="term" value="P:fatty acid biosynthetic process"/>
    <property type="evidence" value="ECO:0007669"/>
    <property type="project" value="UniProtKB-UniPathway"/>
</dbReference>
<organism evidence="9 10">
    <name type="scientific">Nocardia terpenica</name>
    <dbReference type="NCBI Taxonomy" id="455432"/>
    <lineage>
        <taxon>Bacteria</taxon>
        <taxon>Bacillati</taxon>
        <taxon>Actinomycetota</taxon>
        <taxon>Actinomycetes</taxon>
        <taxon>Mycobacteriales</taxon>
        <taxon>Nocardiaceae</taxon>
        <taxon>Nocardia</taxon>
    </lineage>
</organism>
<feature type="domain" description="Malonyl-CoA:ACP transacylase (MAT)" evidence="8">
    <location>
        <begin position="400"/>
        <end position="722"/>
    </location>
</feature>
<dbReference type="InterPro" id="IPR029069">
    <property type="entry name" value="HotDog_dom_sf"/>
</dbReference>
<protein>
    <recommendedName>
        <fullName evidence="8">Malonyl-CoA:ACP transacylase (MAT) domain-containing protein</fullName>
    </recommendedName>
</protein>
<dbReference type="InterPro" id="IPR014043">
    <property type="entry name" value="Acyl_transferase_dom"/>
</dbReference>
<evidence type="ECO:0000313" key="10">
    <source>
        <dbReference type="Proteomes" id="UP000500953"/>
    </source>
</evidence>
<reference evidence="9 10" key="1">
    <citation type="journal article" date="2019" name="ACS Chem. Biol.">
        <title>Identification and Mobilization of a Cryptic Antibiotic Biosynthesis Gene Locus from a Human-Pathogenic Nocardia Isolate.</title>
        <authorList>
            <person name="Herisse M."/>
            <person name="Ishida K."/>
            <person name="Porter J.L."/>
            <person name="Howden B."/>
            <person name="Hertweck C."/>
            <person name="Stinear T.P."/>
            <person name="Pidot S.J."/>
        </authorList>
    </citation>
    <scope>NUCLEOTIDE SEQUENCE [LARGE SCALE GENOMIC DNA]</scope>
    <source>
        <strain evidence="9 10">AUSMDU00012715</strain>
    </source>
</reference>
<dbReference type="GO" id="GO:0005737">
    <property type="term" value="C:cytoplasm"/>
    <property type="evidence" value="ECO:0007669"/>
    <property type="project" value="InterPro"/>
</dbReference>
<dbReference type="EMBL" id="CP046173">
    <property type="protein sequence ID" value="QIS20421.1"/>
    <property type="molecule type" value="Genomic_DNA"/>
</dbReference>
<dbReference type="CDD" id="cd01287">
    <property type="entry name" value="FabA"/>
    <property type="match status" value="1"/>
</dbReference>
<keyword evidence="4" id="KW-0276">Fatty acid metabolism</keyword>
<evidence type="ECO:0000256" key="1">
    <source>
        <dbReference type="ARBA" id="ARBA00005194"/>
    </source>
</evidence>
<keyword evidence="5" id="KW-0443">Lipid metabolism</keyword>
<dbReference type="InterPro" id="IPR013114">
    <property type="entry name" value="FabA_FabZ"/>
</dbReference>
<dbReference type="PANTHER" id="PTHR43074:SF1">
    <property type="entry name" value="BETA-KETOACYL SYNTHASE FAMILY PROTEIN-RELATED"/>
    <property type="match status" value="1"/>
</dbReference>
<keyword evidence="6" id="KW-0275">Fatty acid biosynthesis</keyword>
<evidence type="ECO:0000259" key="8">
    <source>
        <dbReference type="SMART" id="SM00827"/>
    </source>
</evidence>
<dbReference type="Gene3D" id="3.30.70.3290">
    <property type="match status" value="1"/>
</dbReference>
<dbReference type="InterPro" id="IPR016035">
    <property type="entry name" value="Acyl_Trfase/lysoPLipase"/>
</dbReference>
<dbReference type="PANTHER" id="PTHR43074">
    <property type="entry name" value="OMEGA-3 POLYUNSATURATED FATTY ACID SYNTHASE PFAB-RELATED"/>
    <property type="match status" value="1"/>
</dbReference>
<keyword evidence="3" id="KW-0444">Lipid biosynthesis</keyword>
<keyword evidence="7" id="KW-0456">Lyase</keyword>
<name>A0A6G9Z4V0_9NOCA</name>
<proteinExistence type="inferred from homology"/>
<dbReference type="Pfam" id="PF07977">
    <property type="entry name" value="FabA"/>
    <property type="match status" value="2"/>
</dbReference>
<dbReference type="RefSeq" id="WP_167487766.1">
    <property type="nucleotide sequence ID" value="NZ_CP046173.1"/>
</dbReference>
<evidence type="ECO:0000256" key="5">
    <source>
        <dbReference type="ARBA" id="ARBA00023098"/>
    </source>
</evidence>
<dbReference type="InterPro" id="IPR010083">
    <property type="entry name" value="FabA"/>
</dbReference>
<dbReference type="InterPro" id="IPR052568">
    <property type="entry name" value="PKS-FAS_Synthase"/>
</dbReference>
<sequence>MSDAASVRIAGTAWLPSDPTVAEALAGAGDAALADAGIDPIDVAAGADTEGIAVLFAGVDVDSVRRFARERGFAGPADAVPTGVESAVSLLCYARTLLSGTTIDAVLVGEIGPGEAAAAVLTRTIGDAGDSGTNDLRYARLDAVTTATGAAAIGTTARTALRQAGIRPVEVGWLGVAGTVDTASVLAEAAAAYRDGDHPLSTVVGAPGTTVLGGLVAAARCAYDALLPATAPDVFIESGTPSTLCRTENEQPWIWRGPTGRRYAAVTSYDGRAAVHVVLSTTATKGRDVPIDWLTGGGPLLLVLTADSGPELAQAARDCLTELAGDTTPVELCRRRATGTLRRGYTAVLVASDGSRLRTELQAAIRDLPDIIARQGEWTTPSGSFCTATPLGTHGRVALVYPGTFASYPGAGTDLMRLFPVLSAHLDDSGQEAMLRRDLLYPRSIHGLDREALARHEAAMHEEIAGLLSTGITFGILHTALMRDLLGIRVDGGFGYSLGECSMLMSLGVWNHNAVVDLVSPAPGLFTERLGGRKAAVRQAWSIPEDTPDDDVWTVMVLLGNADEIRAAVTEFDRVYITHVNSPREVVIAGCPAQCRALADRTGFSTVAAPSTFVAHCPPSEVEAQALARVADHPIIATDRLGELLTTYDYDRVDTGDRRRLSEHVAHVVCHTVDFPRLARVAYDRGFRYFIDIGPGASCTRWIDDSLADARHLAVAIDRRGMPFGSALARALARLVSHGLTVDLTPLLTDPQPAAIPANARVRVRIRRSSPMLDDYDDDALTFDGKPIGEFLPGTVALVPVPTHGDAQPVRAAHESAAAVAAIASSTAAGHRAFLAAHSAMQGRLLDRLDRPADPVSTLTHGVQSADSPLYQFVSRVIEIRGEPGRFDPGASITAEYDVPEHAWYTLDGVVPAGMVVETTQCVGILLAHLGLESNTDGGQAYRLLSADPVFHDRLPREGQTIRFSADTTRFDTRDDGVLVYFTFRCHVGDTLVMEMADACAGFGTPTRLLSEFESARGVRGEHRRVATAGAPFKPLERTDRVSLMTEDVDLLTKGELAEVFGPNWDQRADGCNPSIRLAPGGTRMLDDVTTIDRLGGSYGLGELTARRTVDPNGWYFHASVPDDATLPATLVAEGATQLLQVYAMYLGLHLVFPDGEFQPAADIAATMRVFGQVTPNIRTISYRAEATDIALLPRPTVVADVTVYADFEAIMRITDLAVQIREKPGTPSGATPDGKVQFLGRRNHEGEVSIGTEYHLAHSARGDASTALGHDFARFNERIMPRLPNGIFQFVDRIQHLPATRGQFDRGIELITEYDAAPEEWYFRDNCSAGMPHCVLMETSLQSAILLGVQLGGPLCLENEPDVYVRNLDGVATLLRPIDLRGKTIRQESVLRMHQSVPGAVLEKFSYRLLADGEVFYEGESLFGFFGREALSKQVGLDAGKYRPSWLEDYPNPPGAHTVAVRSDDRWFQPQPETGLRLADRHLRMIENATVVRDGGPFGKGYVHGTRVIDPDDWYFACHFHRDPVMPGSLGVEALIQALQLYVIDSGLAEGMGPVTFELAVGVPMSWRYRGQIEKGDGEMTFDVSVKDVRREPGRLLVIADANVWKPGMRIYQLTDIAVEVRPTAR</sequence>
<comment type="pathway">
    <text evidence="1">Lipid metabolism; fatty acid biosynthesis.</text>
</comment>
<comment type="similarity">
    <text evidence="2">Belongs to the thioester dehydratase family. FabA subfamily.</text>
</comment>
<evidence type="ECO:0000313" key="9">
    <source>
        <dbReference type="EMBL" id="QIS20421.1"/>
    </source>
</evidence>
<dbReference type="GO" id="GO:0019171">
    <property type="term" value="F:(3R)-hydroxyacyl-[acyl-carrier-protein] dehydratase activity"/>
    <property type="evidence" value="ECO:0007669"/>
    <property type="project" value="InterPro"/>
</dbReference>
<dbReference type="Gene3D" id="3.40.366.10">
    <property type="entry name" value="Malonyl-Coenzyme A Acyl Carrier Protein, domain 2"/>
    <property type="match status" value="1"/>
</dbReference>
<dbReference type="SUPFAM" id="SSF54637">
    <property type="entry name" value="Thioesterase/thiol ester dehydrase-isomerase"/>
    <property type="match status" value="4"/>
</dbReference>